<evidence type="ECO:0000313" key="1">
    <source>
        <dbReference type="EMBL" id="OMO70761.1"/>
    </source>
</evidence>
<dbReference type="Proteomes" id="UP000188268">
    <property type="component" value="Unassembled WGS sequence"/>
</dbReference>
<proteinExistence type="predicted"/>
<dbReference type="EMBL" id="AWWV01011765">
    <property type="protein sequence ID" value="OMO70761.1"/>
    <property type="molecule type" value="Genomic_DNA"/>
</dbReference>
<keyword evidence="2" id="KW-1185">Reference proteome</keyword>
<gene>
    <name evidence="1" type="ORF">CCACVL1_18666</name>
</gene>
<accession>A0A1R3HKD1</accession>
<sequence>MAEKQNEQLAVMVFGIQQGNLKRNHQVSSLKTSCSR</sequence>
<dbReference type="AlphaFoldDB" id="A0A1R3HKD1"/>
<name>A0A1R3HKD1_COCAP</name>
<organism evidence="1 2">
    <name type="scientific">Corchorus capsularis</name>
    <name type="common">Jute</name>
    <dbReference type="NCBI Taxonomy" id="210143"/>
    <lineage>
        <taxon>Eukaryota</taxon>
        <taxon>Viridiplantae</taxon>
        <taxon>Streptophyta</taxon>
        <taxon>Embryophyta</taxon>
        <taxon>Tracheophyta</taxon>
        <taxon>Spermatophyta</taxon>
        <taxon>Magnoliopsida</taxon>
        <taxon>eudicotyledons</taxon>
        <taxon>Gunneridae</taxon>
        <taxon>Pentapetalae</taxon>
        <taxon>rosids</taxon>
        <taxon>malvids</taxon>
        <taxon>Malvales</taxon>
        <taxon>Malvaceae</taxon>
        <taxon>Grewioideae</taxon>
        <taxon>Apeibeae</taxon>
        <taxon>Corchorus</taxon>
    </lineage>
</organism>
<evidence type="ECO:0000313" key="2">
    <source>
        <dbReference type="Proteomes" id="UP000188268"/>
    </source>
</evidence>
<protein>
    <submittedName>
        <fullName evidence="1">Uncharacterized protein</fullName>
    </submittedName>
</protein>
<comment type="caution">
    <text evidence="1">The sequence shown here is derived from an EMBL/GenBank/DDBJ whole genome shotgun (WGS) entry which is preliminary data.</text>
</comment>
<reference evidence="1 2" key="1">
    <citation type="submission" date="2013-09" db="EMBL/GenBank/DDBJ databases">
        <title>Corchorus capsularis genome sequencing.</title>
        <authorList>
            <person name="Alam M."/>
            <person name="Haque M.S."/>
            <person name="Islam M.S."/>
            <person name="Emdad E.M."/>
            <person name="Islam M.M."/>
            <person name="Ahmed B."/>
            <person name="Halim A."/>
            <person name="Hossen Q.M.M."/>
            <person name="Hossain M.Z."/>
            <person name="Ahmed R."/>
            <person name="Khan M.M."/>
            <person name="Islam R."/>
            <person name="Rashid M.M."/>
            <person name="Khan S.A."/>
            <person name="Rahman M.S."/>
            <person name="Alam M."/>
        </authorList>
    </citation>
    <scope>NUCLEOTIDE SEQUENCE [LARGE SCALE GENOMIC DNA]</scope>
    <source>
        <strain evidence="2">cv. CVL-1</strain>
        <tissue evidence="1">Whole seedling</tissue>
    </source>
</reference>
<dbReference type="Gramene" id="OMO70761">
    <property type="protein sequence ID" value="OMO70761"/>
    <property type="gene ID" value="CCACVL1_18666"/>
</dbReference>